<dbReference type="Proteomes" id="UP000825729">
    <property type="component" value="Unassembled WGS sequence"/>
</dbReference>
<evidence type="ECO:0000313" key="2">
    <source>
        <dbReference type="Proteomes" id="UP000825729"/>
    </source>
</evidence>
<dbReference type="PANTHER" id="PTHR35317:SF35">
    <property type="entry name" value="DUF4219 DOMAIN-CONTAINING PROTEIN"/>
    <property type="match status" value="1"/>
</dbReference>
<dbReference type="PANTHER" id="PTHR35317">
    <property type="entry name" value="OS04G0629600 PROTEIN"/>
    <property type="match status" value="1"/>
</dbReference>
<comment type="caution">
    <text evidence="1">The sequence shown here is derived from an EMBL/GenBank/DDBJ whole genome shotgun (WGS) entry which is preliminary data.</text>
</comment>
<sequence length="188" mass="21739">MRVFIRAVDEKVWDVVLEGWTPPTVVDAEGKVTPKPRELWTAKEDKLSSYNASAINAIMCGVNTEHFKLIAACESAKEAWTILQTHFEGTKAVRFLKLQMLTTRFETLRMGEEESIAEFFAKIQDIRYESIDLGERIPENELVRKVLRSLPKKFAYKVIAIKENRIIDDLKLDDLMWSLRAFEMTLNV</sequence>
<gene>
    <name evidence="1" type="ORF">H6P81_002123</name>
</gene>
<dbReference type="Pfam" id="PF14223">
    <property type="entry name" value="Retrotran_gag_2"/>
    <property type="match status" value="1"/>
</dbReference>
<reference evidence="1 2" key="1">
    <citation type="submission" date="2021-07" db="EMBL/GenBank/DDBJ databases">
        <title>The Aristolochia fimbriata genome: insights into angiosperm evolution, floral development and chemical biosynthesis.</title>
        <authorList>
            <person name="Jiao Y."/>
        </authorList>
    </citation>
    <scope>NUCLEOTIDE SEQUENCE [LARGE SCALE GENOMIC DNA]</scope>
    <source>
        <strain evidence="1">IBCAS-2021</strain>
        <tissue evidence="1">Leaf</tissue>
    </source>
</reference>
<dbReference type="AlphaFoldDB" id="A0AAV7FBR1"/>
<protein>
    <recommendedName>
        <fullName evidence="3">Gag-pol polyprotein</fullName>
    </recommendedName>
</protein>
<keyword evidence="2" id="KW-1185">Reference proteome</keyword>
<evidence type="ECO:0000313" key="1">
    <source>
        <dbReference type="EMBL" id="KAG9457615.1"/>
    </source>
</evidence>
<organism evidence="1 2">
    <name type="scientific">Aristolochia fimbriata</name>
    <name type="common">White veined hardy Dutchman's pipe vine</name>
    <dbReference type="NCBI Taxonomy" id="158543"/>
    <lineage>
        <taxon>Eukaryota</taxon>
        <taxon>Viridiplantae</taxon>
        <taxon>Streptophyta</taxon>
        <taxon>Embryophyta</taxon>
        <taxon>Tracheophyta</taxon>
        <taxon>Spermatophyta</taxon>
        <taxon>Magnoliopsida</taxon>
        <taxon>Magnoliidae</taxon>
        <taxon>Piperales</taxon>
        <taxon>Aristolochiaceae</taxon>
        <taxon>Aristolochia</taxon>
    </lineage>
</organism>
<accession>A0AAV7FBR1</accession>
<name>A0AAV7FBR1_ARIFI</name>
<proteinExistence type="predicted"/>
<dbReference type="EMBL" id="JAINDJ010000002">
    <property type="protein sequence ID" value="KAG9457615.1"/>
    <property type="molecule type" value="Genomic_DNA"/>
</dbReference>
<evidence type="ECO:0008006" key="3">
    <source>
        <dbReference type="Google" id="ProtNLM"/>
    </source>
</evidence>